<evidence type="ECO:0000256" key="5">
    <source>
        <dbReference type="ARBA" id="ARBA00022989"/>
    </source>
</evidence>
<keyword evidence="3 9" id="KW-0812">Transmembrane</keyword>
<comment type="subcellular location">
    <subcellularLocation>
        <location evidence="1">Membrane</location>
        <topology evidence="1">Multi-pass membrane protein</topology>
    </subcellularLocation>
</comment>
<evidence type="ECO:0000256" key="2">
    <source>
        <dbReference type="ARBA" id="ARBA00004752"/>
    </source>
</evidence>
<accession>A0ABS2TYA6</accession>
<evidence type="ECO:0000256" key="6">
    <source>
        <dbReference type="ARBA" id="ARBA00023136"/>
    </source>
</evidence>
<dbReference type="Pfam" id="PF01098">
    <property type="entry name" value="FTSW_RODA_SPOVE"/>
    <property type="match status" value="1"/>
</dbReference>
<evidence type="ECO:0000256" key="7">
    <source>
        <dbReference type="ARBA" id="ARBA00044770"/>
    </source>
</evidence>
<evidence type="ECO:0000256" key="4">
    <source>
        <dbReference type="ARBA" id="ARBA00022960"/>
    </source>
</evidence>
<dbReference type="EC" id="2.4.99.28" evidence="7"/>
<dbReference type="Proteomes" id="UP000749040">
    <property type="component" value="Unassembled WGS sequence"/>
</dbReference>
<evidence type="ECO:0000256" key="1">
    <source>
        <dbReference type="ARBA" id="ARBA00004141"/>
    </source>
</evidence>
<feature type="transmembrane region" description="Helical" evidence="9">
    <location>
        <begin position="332"/>
        <end position="350"/>
    </location>
</feature>
<evidence type="ECO:0000313" key="11">
    <source>
        <dbReference type="Proteomes" id="UP000749040"/>
    </source>
</evidence>
<dbReference type="PANTHER" id="PTHR30474">
    <property type="entry name" value="CELL CYCLE PROTEIN"/>
    <property type="match status" value="1"/>
</dbReference>
<feature type="transmembrane region" description="Helical" evidence="9">
    <location>
        <begin position="213"/>
        <end position="232"/>
    </location>
</feature>
<feature type="transmembrane region" description="Helical" evidence="9">
    <location>
        <begin position="169"/>
        <end position="186"/>
    </location>
</feature>
<feature type="transmembrane region" description="Helical" evidence="9">
    <location>
        <begin position="33"/>
        <end position="54"/>
    </location>
</feature>
<dbReference type="InterPro" id="IPR001182">
    <property type="entry name" value="FtsW/RodA"/>
</dbReference>
<gene>
    <name evidence="10" type="primary">rodA</name>
    <name evidence="10" type="ORF">ITX44_28020</name>
</gene>
<feature type="transmembrane region" description="Helical" evidence="9">
    <location>
        <begin position="370"/>
        <end position="387"/>
    </location>
</feature>
<dbReference type="RefSeq" id="WP_205360213.1">
    <property type="nucleotide sequence ID" value="NZ_JADKYB010000017.1"/>
</dbReference>
<feature type="transmembrane region" description="Helical" evidence="9">
    <location>
        <begin position="303"/>
        <end position="320"/>
    </location>
</feature>
<dbReference type="PROSITE" id="PS00428">
    <property type="entry name" value="FTSW_RODA_SPOVE"/>
    <property type="match status" value="1"/>
</dbReference>
<organism evidence="10 11">
    <name type="scientific">Actinacidiphila acididurans</name>
    <dbReference type="NCBI Taxonomy" id="2784346"/>
    <lineage>
        <taxon>Bacteria</taxon>
        <taxon>Bacillati</taxon>
        <taxon>Actinomycetota</taxon>
        <taxon>Actinomycetes</taxon>
        <taxon>Kitasatosporales</taxon>
        <taxon>Streptomycetaceae</taxon>
        <taxon>Actinacidiphila</taxon>
    </lineage>
</organism>
<sequence length="398" mass="42397">MSAHTYSIRRFTPERSTLGKLFARDSVVRRMDWLLLFAVALLCGIGTLLVYSATRNRTNLTHGDHYYFLIRHLMNAGIGLALAIGAMVIGHRRMRGLVPFLYAFSILGILAVLSPLGSTVNGAHSWIVIGGGFSIQPSEFVKVAIILGMAMVLSARVDAGDQKHPDHRTVLQALGIAVLPILIIMLMPDLGSIMVLASIILGVLLASGSSKRWVVGLIFAGIAGSLLVWKLGVLSKYQVDRFAAFANPALDPSGVGYNTSQARIAIGSGGLLGKGLFHGTQTTGQFVPEQQTDFVFSVAGEELGFVGAAFIILLVGVVLWRACAIARQATDLYGTIVAAGVVAWFAFQSFENIGMTLGIMPVAGIPLPFVSYGGSSMFANFVAIGLLQSVKMQRPMSA</sequence>
<keyword evidence="4" id="KW-0133">Cell shape</keyword>
<feature type="transmembrane region" description="Helical" evidence="9">
    <location>
        <begin position="66"/>
        <end position="88"/>
    </location>
</feature>
<name>A0ABS2TYA6_9ACTN</name>
<evidence type="ECO:0000313" key="10">
    <source>
        <dbReference type="EMBL" id="MBM9508334.1"/>
    </source>
</evidence>
<keyword evidence="6 9" id="KW-0472">Membrane</keyword>
<dbReference type="NCBIfam" id="TIGR02210">
    <property type="entry name" value="rodA_shape"/>
    <property type="match status" value="1"/>
</dbReference>
<keyword evidence="5 9" id="KW-1133">Transmembrane helix</keyword>
<dbReference type="PANTHER" id="PTHR30474:SF14">
    <property type="entry name" value="CELL CYCLE PROTEIN"/>
    <property type="match status" value="1"/>
</dbReference>
<feature type="transmembrane region" description="Helical" evidence="9">
    <location>
        <begin position="140"/>
        <end position="157"/>
    </location>
</feature>
<comment type="pathway">
    <text evidence="2">Cell wall biogenesis; peptidoglycan biosynthesis.</text>
</comment>
<feature type="transmembrane region" description="Helical" evidence="9">
    <location>
        <begin position="100"/>
        <end position="120"/>
    </location>
</feature>
<reference evidence="10 11" key="1">
    <citation type="submission" date="2021-01" db="EMBL/GenBank/DDBJ databases">
        <title>Streptomyces acididurans sp. nov., isolated from a peat swamp forest soil.</title>
        <authorList>
            <person name="Chantavorakit T."/>
            <person name="Duangmal K."/>
        </authorList>
    </citation>
    <scope>NUCLEOTIDE SEQUENCE [LARGE SCALE GENOMIC DNA]</scope>
    <source>
        <strain evidence="10 11">KK5PA1</strain>
    </source>
</reference>
<dbReference type="InterPro" id="IPR011923">
    <property type="entry name" value="RodA/MrdB"/>
</dbReference>
<evidence type="ECO:0000256" key="8">
    <source>
        <dbReference type="ARBA" id="ARBA00049902"/>
    </source>
</evidence>
<comment type="caution">
    <text evidence="10">The sequence shown here is derived from an EMBL/GenBank/DDBJ whole genome shotgun (WGS) entry which is preliminary data.</text>
</comment>
<evidence type="ECO:0000256" key="9">
    <source>
        <dbReference type="SAM" id="Phobius"/>
    </source>
</evidence>
<dbReference type="InterPro" id="IPR018365">
    <property type="entry name" value="Cell_cycle_FtsW-rel_CS"/>
</dbReference>
<evidence type="ECO:0000256" key="3">
    <source>
        <dbReference type="ARBA" id="ARBA00022692"/>
    </source>
</evidence>
<protein>
    <recommendedName>
        <fullName evidence="7">peptidoglycan glycosyltransferase</fullName>
        <ecNumber evidence="7">2.4.99.28</ecNumber>
    </recommendedName>
</protein>
<dbReference type="EMBL" id="JADKYB010000017">
    <property type="protein sequence ID" value="MBM9508334.1"/>
    <property type="molecule type" value="Genomic_DNA"/>
</dbReference>
<comment type="catalytic activity">
    <reaction evidence="8">
        <text>[GlcNAc-(1-&gt;4)-Mur2Ac(oyl-L-Ala-gamma-D-Glu-L-Lys-D-Ala-D-Ala)](n)-di-trans,octa-cis-undecaprenyl diphosphate + beta-D-GlcNAc-(1-&gt;4)-Mur2Ac(oyl-L-Ala-gamma-D-Glu-L-Lys-D-Ala-D-Ala)-di-trans,octa-cis-undecaprenyl diphosphate = [GlcNAc-(1-&gt;4)-Mur2Ac(oyl-L-Ala-gamma-D-Glu-L-Lys-D-Ala-D-Ala)](n+1)-di-trans,octa-cis-undecaprenyl diphosphate + di-trans,octa-cis-undecaprenyl diphosphate + H(+)</text>
        <dbReference type="Rhea" id="RHEA:23708"/>
        <dbReference type="Rhea" id="RHEA-COMP:9602"/>
        <dbReference type="Rhea" id="RHEA-COMP:9603"/>
        <dbReference type="ChEBI" id="CHEBI:15378"/>
        <dbReference type="ChEBI" id="CHEBI:58405"/>
        <dbReference type="ChEBI" id="CHEBI:60033"/>
        <dbReference type="ChEBI" id="CHEBI:78435"/>
        <dbReference type="EC" id="2.4.99.28"/>
    </reaction>
</comment>
<proteinExistence type="predicted"/>
<keyword evidence="11" id="KW-1185">Reference proteome</keyword>
<feature type="transmembrane region" description="Helical" evidence="9">
    <location>
        <begin position="192"/>
        <end position="208"/>
    </location>
</feature>